<dbReference type="EMBL" id="VITR01000005">
    <property type="protein sequence ID" value="TWB43244.1"/>
    <property type="molecule type" value="Genomic_DNA"/>
</dbReference>
<name>A0A560HCF9_9PROT</name>
<feature type="chain" id="PRO_5021907694" description="L,D-transpeptidase-like protein" evidence="1">
    <location>
        <begin position="24"/>
        <end position="320"/>
    </location>
</feature>
<organism evidence="2 3">
    <name type="scientific">Nitrospirillum amazonense</name>
    <dbReference type="NCBI Taxonomy" id="28077"/>
    <lineage>
        <taxon>Bacteria</taxon>
        <taxon>Pseudomonadati</taxon>
        <taxon>Pseudomonadota</taxon>
        <taxon>Alphaproteobacteria</taxon>
        <taxon>Rhodospirillales</taxon>
        <taxon>Azospirillaceae</taxon>
        <taxon>Nitrospirillum</taxon>
    </lineage>
</organism>
<reference evidence="2 3" key="1">
    <citation type="submission" date="2019-06" db="EMBL/GenBank/DDBJ databases">
        <title>Genomic Encyclopedia of Type Strains, Phase IV (KMG-V): Genome sequencing to study the core and pangenomes of soil and plant-associated prokaryotes.</title>
        <authorList>
            <person name="Whitman W."/>
        </authorList>
    </citation>
    <scope>NUCLEOTIDE SEQUENCE [LARGE SCALE GENOMIC DNA]</scope>
    <source>
        <strain evidence="2 3">BR 11622</strain>
    </source>
</reference>
<keyword evidence="3" id="KW-1185">Reference proteome</keyword>
<evidence type="ECO:0000313" key="3">
    <source>
        <dbReference type="Proteomes" id="UP000315751"/>
    </source>
</evidence>
<accession>A0A560HCF9</accession>
<evidence type="ECO:0000313" key="2">
    <source>
        <dbReference type="EMBL" id="TWB43244.1"/>
    </source>
</evidence>
<dbReference type="AlphaFoldDB" id="A0A560HCF9"/>
<protein>
    <recommendedName>
        <fullName evidence="4">L,D-transpeptidase-like protein</fullName>
    </recommendedName>
</protein>
<evidence type="ECO:0000256" key="1">
    <source>
        <dbReference type="SAM" id="SignalP"/>
    </source>
</evidence>
<sequence length="320" mass="33959">MRRARMGAALGLLGALAMPPARAEDTPVGQAPDWLAPHIGEGAGQIAPPVLARARALYRRKVAEGVAHNPCYFAMDATRPNTEEDGEPGRRFYMICEAARTFQAMPAGHGAGRRLEGLADFANGRECARHFGNAQDSELTAGGAYVTAETKASFKGYYQAAPGQDVPLLRPFVQFEGEGETANARQRAIGGHAAVTLKGLCRRPDRRSPYADADGYVIQGTLVDYTGGRSNGCTSWSPADAAVIGAAVKDAPTTLYIYPEAADIAAVAHGEAGAYWNAACLHTIGSPVYWPQAALAPLIAQYRRDHPPPPPRPLPLCAAR</sequence>
<keyword evidence="1" id="KW-0732">Signal</keyword>
<evidence type="ECO:0008006" key="4">
    <source>
        <dbReference type="Google" id="ProtNLM"/>
    </source>
</evidence>
<proteinExistence type="predicted"/>
<feature type="signal peptide" evidence="1">
    <location>
        <begin position="1"/>
        <end position="23"/>
    </location>
</feature>
<dbReference type="Proteomes" id="UP000315751">
    <property type="component" value="Unassembled WGS sequence"/>
</dbReference>
<gene>
    <name evidence="2" type="ORF">FBZ90_10557</name>
</gene>
<comment type="caution">
    <text evidence="2">The sequence shown here is derived from an EMBL/GenBank/DDBJ whole genome shotgun (WGS) entry which is preliminary data.</text>
</comment>